<accession>A0ABW4Z8A0</accession>
<comment type="caution">
    <text evidence="1">The sequence shown here is derived from an EMBL/GenBank/DDBJ whole genome shotgun (WGS) entry which is preliminary data.</text>
</comment>
<sequence length="85" mass="9656">MTHVQLSIKTYTPARYHQGVTAEDLDAFKKSVGGEVAYRSILLQIVFADKSKIVDPLRLTLTGAKCLYTFFRDKGKTPLWFLHLP</sequence>
<gene>
    <name evidence="1" type="ORF">ACFSW8_04295</name>
</gene>
<reference evidence="2" key="1">
    <citation type="journal article" date="2019" name="Int. J. Syst. Evol. Microbiol.">
        <title>The Global Catalogue of Microorganisms (GCM) 10K type strain sequencing project: providing services to taxonomists for standard genome sequencing and annotation.</title>
        <authorList>
            <consortium name="The Broad Institute Genomics Platform"/>
            <consortium name="The Broad Institute Genome Sequencing Center for Infectious Disease"/>
            <person name="Wu L."/>
            <person name="Ma J."/>
        </authorList>
    </citation>
    <scope>NUCLEOTIDE SEQUENCE [LARGE SCALE GENOMIC DNA]</scope>
    <source>
        <strain evidence="2">CCUG 57942</strain>
    </source>
</reference>
<evidence type="ECO:0000313" key="2">
    <source>
        <dbReference type="Proteomes" id="UP001597389"/>
    </source>
</evidence>
<proteinExistence type="predicted"/>
<name>A0ABW4Z8A0_9BACT</name>
<protein>
    <submittedName>
        <fullName evidence="1">Uncharacterized protein</fullName>
    </submittedName>
</protein>
<dbReference type="Proteomes" id="UP001597389">
    <property type="component" value="Unassembled WGS sequence"/>
</dbReference>
<evidence type="ECO:0000313" key="1">
    <source>
        <dbReference type="EMBL" id="MFD2158114.1"/>
    </source>
</evidence>
<dbReference type="RefSeq" id="WP_377090243.1">
    <property type="nucleotide sequence ID" value="NZ_JBHSJL010000014.1"/>
</dbReference>
<organism evidence="1 2">
    <name type="scientific">Rubritalea tangerina</name>
    <dbReference type="NCBI Taxonomy" id="430798"/>
    <lineage>
        <taxon>Bacteria</taxon>
        <taxon>Pseudomonadati</taxon>
        <taxon>Verrucomicrobiota</taxon>
        <taxon>Verrucomicrobiia</taxon>
        <taxon>Verrucomicrobiales</taxon>
        <taxon>Rubritaleaceae</taxon>
        <taxon>Rubritalea</taxon>
    </lineage>
</organism>
<dbReference type="EMBL" id="JBHUJB010000021">
    <property type="protein sequence ID" value="MFD2158114.1"/>
    <property type="molecule type" value="Genomic_DNA"/>
</dbReference>
<keyword evidence="2" id="KW-1185">Reference proteome</keyword>